<sequence>MQAQDLAVCGGQSLFEFLDALAVGGALTTKGFGKGMDNRAVVD</sequence>
<gene>
    <name evidence="1" type="ORF">V2K49_33380</name>
</gene>
<dbReference type="RefSeq" id="WP_260613564.1">
    <property type="nucleotide sequence ID" value="NZ_CP108856.1"/>
</dbReference>
<reference evidence="1 2" key="1">
    <citation type="submission" date="2023-11" db="EMBL/GenBank/DDBJ databases">
        <title>30 novel species of actinomycetes from the DSMZ collection.</title>
        <authorList>
            <person name="Nouioui I."/>
        </authorList>
    </citation>
    <scope>NUCLEOTIDE SEQUENCE [LARGE SCALE GENOMIC DNA]</scope>
    <source>
        <strain evidence="1 2">DSM 41602</strain>
    </source>
</reference>
<organism evidence="1 2">
    <name type="scientific">Streptomyces antimycoticus</name>
    <dbReference type="NCBI Taxonomy" id="68175"/>
    <lineage>
        <taxon>Bacteria</taxon>
        <taxon>Bacillati</taxon>
        <taxon>Actinomycetota</taxon>
        <taxon>Actinomycetes</taxon>
        <taxon>Kitasatosporales</taxon>
        <taxon>Streptomycetaceae</taxon>
        <taxon>Streptomyces</taxon>
        <taxon>Streptomyces violaceusniger group</taxon>
    </lineage>
</organism>
<dbReference type="GeneID" id="97437280"/>
<name>A0ABD5JHQ1_9ACTN</name>
<protein>
    <submittedName>
        <fullName evidence="1">Uncharacterized protein</fullName>
    </submittedName>
</protein>
<dbReference type="EMBL" id="JAZBJQ010000029">
    <property type="protein sequence ID" value="MEE4587940.1"/>
    <property type="molecule type" value="Genomic_DNA"/>
</dbReference>
<evidence type="ECO:0000313" key="2">
    <source>
        <dbReference type="Proteomes" id="UP001354649"/>
    </source>
</evidence>
<evidence type="ECO:0000313" key="1">
    <source>
        <dbReference type="EMBL" id="MEE4587940.1"/>
    </source>
</evidence>
<proteinExistence type="predicted"/>
<accession>A0ABD5JHQ1</accession>
<dbReference type="Proteomes" id="UP001354649">
    <property type="component" value="Unassembled WGS sequence"/>
</dbReference>
<dbReference type="AlphaFoldDB" id="A0ABD5JHQ1"/>
<comment type="caution">
    <text evidence="1">The sequence shown here is derived from an EMBL/GenBank/DDBJ whole genome shotgun (WGS) entry which is preliminary data.</text>
</comment>